<reference evidence="3" key="1">
    <citation type="submission" date="2017-03" db="EMBL/GenBank/DDBJ databases">
        <title>Phytopthora megakarya and P. palmivora, two closely related causual agents of cacao black pod achieved similar genome size and gene model numbers by different mechanisms.</title>
        <authorList>
            <person name="Ali S."/>
            <person name="Shao J."/>
            <person name="Larry D.J."/>
            <person name="Kronmiller B."/>
            <person name="Shen D."/>
            <person name="Strem M.D."/>
            <person name="Melnick R.L."/>
            <person name="Guiltinan M.J."/>
            <person name="Tyler B.M."/>
            <person name="Meinhardt L.W."/>
            <person name="Bailey B.A."/>
        </authorList>
    </citation>
    <scope>NUCLEOTIDE SEQUENCE [LARGE SCALE GENOMIC DNA]</scope>
    <source>
        <strain evidence="3">zdho120</strain>
    </source>
</reference>
<keyword evidence="3" id="KW-1185">Reference proteome</keyword>
<keyword evidence="1" id="KW-0472">Membrane</keyword>
<dbReference type="AlphaFoldDB" id="A0A225W855"/>
<evidence type="ECO:0000313" key="2">
    <source>
        <dbReference type="EMBL" id="OWZ13339.1"/>
    </source>
</evidence>
<name>A0A225W855_9STRA</name>
<keyword evidence="1" id="KW-0812">Transmembrane</keyword>
<sequence>MALAHTTQEIIWPRQLLAEMEITIHVRVRGQQGAISIASNQGGMSRAKHIDLRFHFVRDHPTRTEITLHHVPSDSQEADFLTKALPTPQFAKLTNTCGLVGNYLEGECWRLVYPETQQVIISVILAVIAAVGAMLVAHGLPQDPELDPM</sequence>
<keyword evidence="1" id="KW-1133">Transmembrane helix</keyword>
<dbReference type="CDD" id="cd09272">
    <property type="entry name" value="RNase_HI_RT_Ty1"/>
    <property type="match status" value="1"/>
</dbReference>
<feature type="transmembrane region" description="Helical" evidence="1">
    <location>
        <begin position="119"/>
        <end position="140"/>
    </location>
</feature>
<comment type="caution">
    <text evidence="2">The sequence shown here is derived from an EMBL/GenBank/DDBJ whole genome shotgun (WGS) entry which is preliminary data.</text>
</comment>
<dbReference type="STRING" id="4795.A0A225W855"/>
<organism evidence="2 3">
    <name type="scientific">Phytophthora megakarya</name>
    <dbReference type="NCBI Taxonomy" id="4795"/>
    <lineage>
        <taxon>Eukaryota</taxon>
        <taxon>Sar</taxon>
        <taxon>Stramenopiles</taxon>
        <taxon>Oomycota</taxon>
        <taxon>Peronosporomycetes</taxon>
        <taxon>Peronosporales</taxon>
        <taxon>Peronosporaceae</taxon>
        <taxon>Phytophthora</taxon>
    </lineage>
</organism>
<accession>A0A225W855</accession>
<protein>
    <submittedName>
        <fullName evidence="2">Polyprotein</fullName>
    </submittedName>
</protein>
<dbReference type="Proteomes" id="UP000198211">
    <property type="component" value="Unassembled WGS sequence"/>
</dbReference>
<dbReference type="OrthoDB" id="93978at2759"/>
<dbReference type="EMBL" id="NBNE01001607">
    <property type="protein sequence ID" value="OWZ13339.1"/>
    <property type="molecule type" value="Genomic_DNA"/>
</dbReference>
<evidence type="ECO:0000256" key="1">
    <source>
        <dbReference type="SAM" id="Phobius"/>
    </source>
</evidence>
<gene>
    <name evidence="2" type="ORF">PHMEG_00013356</name>
</gene>
<evidence type="ECO:0000313" key="3">
    <source>
        <dbReference type="Proteomes" id="UP000198211"/>
    </source>
</evidence>
<proteinExistence type="predicted"/>